<name>M1DYA1_SOLTU</name>
<dbReference type="InParanoid" id="M1DYA1"/>
<organism evidence="2 3">
    <name type="scientific">Solanum tuberosum</name>
    <name type="common">Potato</name>
    <dbReference type="NCBI Taxonomy" id="4113"/>
    <lineage>
        <taxon>Eukaryota</taxon>
        <taxon>Viridiplantae</taxon>
        <taxon>Streptophyta</taxon>
        <taxon>Embryophyta</taxon>
        <taxon>Tracheophyta</taxon>
        <taxon>Spermatophyta</taxon>
        <taxon>Magnoliopsida</taxon>
        <taxon>eudicotyledons</taxon>
        <taxon>Gunneridae</taxon>
        <taxon>Pentapetalae</taxon>
        <taxon>asterids</taxon>
        <taxon>lamiids</taxon>
        <taxon>Solanales</taxon>
        <taxon>Solanaceae</taxon>
        <taxon>Solanoideae</taxon>
        <taxon>Solaneae</taxon>
        <taxon>Solanum</taxon>
    </lineage>
</organism>
<dbReference type="Gramene" id="PGSC0003DMT400096373">
    <property type="protein sequence ID" value="PGSC0003DMT400096373"/>
    <property type="gene ID" value="PGSC0003DMG400045944"/>
</dbReference>
<dbReference type="PaxDb" id="4113-PGSC0003DMT400096373"/>
<keyword evidence="3" id="KW-1185">Reference proteome</keyword>
<accession>M1DYA1</accession>
<evidence type="ECO:0000313" key="3">
    <source>
        <dbReference type="Proteomes" id="UP000011115"/>
    </source>
</evidence>
<dbReference type="Proteomes" id="UP000011115">
    <property type="component" value="Unassembled WGS sequence"/>
</dbReference>
<protein>
    <recommendedName>
        <fullName evidence="4">Polyprotein protein</fullName>
    </recommendedName>
</protein>
<feature type="region of interest" description="Disordered" evidence="1">
    <location>
        <begin position="1"/>
        <end position="44"/>
    </location>
</feature>
<evidence type="ECO:0000313" key="2">
    <source>
        <dbReference type="EnsemblPlants" id="PGSC0003DMT400096373"/>
    </source>
</evidence>
<reference evidence="2" key="2">
    <citation type="submission" date="2015-06" db="UniProtKB">
        <authorList>
            <consortium name="EnsemblPlants"/>
        </authorList>
    </citation>
    <scope>IDENTIFICATION</scope>
    <source>
        <strain evidence="2">DM1-3 516 R44</strain>
    </source>
</reference>
<evidence type="ECO:0000256" key="1">
    <source>
        <dbReference type="SAM" id="MobiDB-lite"/>
    </source>
</evidence>
<evidence type="ECO:0008006" key="4">
    <source>
        <dbReference type="Google" id="ProtNLM"/>
    </source>
</evidence>
<feature type="compositionally biased region" description="Polar residues" evidence="1">
    <location>
        <begin position="25"/>
        <end position="42"/>
    </location>
</feature>
<dbReference type="EnsemblPlants" id="PGSC0003DMT400096373">
    <property type="protein sequence ID" value="PGSC0003DMT400096373"/>
    <property type="gene ID" value="PGSC0003DMG400045944"/>
</dbReference>
<proteinExistence type="predicted"/>
<sequence>MELVNTESSHAKALEPTPVPGASGISITTVAPTDTQGSSTAARSPRPIVVAVVSRPPLTQGSILWMGHLALSADRRAASLEASVPGMIQITLADVVTPLNTTIDALVARIAVYEYYQRTTEEVTTLKIAIVEL</sequence>
<dbReference type="HOGENOM" id="CLU_029307_2_0_1"/>
<reference evidence="3" key="1">
    <citation type="journal article" date="2011" name="Nature">
        <title>Genome sequence and analysis of the tuber crop potato.</title>
        <authorList>
            <consortium name="The Potato Genome Sequencing Consortium"/>
        </authorList>
    </citation>
    <scope>NUCLEOTIDE SEQUENCE [LARGE SCALE GENOMIC DNA]</scope>
    <source>
        <strain evidence="3">cv. DM1-3 516 R44</strain>
    </source>
</reference>
<dbReference type="AlphaFoldDB" id="M1DYA1"/>